<protein>
    <submittedName>
        <fullName evidence="1">Uncharacterized protein</fullName>
    </submittedName>
</protein>
<proteinExistence type="predicted"/>
<sequence length="188" mass="21118">MRFASSSTKRLLTFCTSQNSVFGNRSSSTHNVRSTSASGRYVAGLGLEPSPHSINDHVLQYLLFRTRETREFGFCSMRQACLARRDWLKLLISWKPRLPSSFLLHSLCQETHAIFLLLAPLLHQNSTMALVSLSHTLTYKFHSMAYAPSQFCEGPCTCLNTSTYSATTRMVSSLEASTSKYALFLFPT</sequence>
<accession>A0A397XQP3</accession>
<evidence type="ECO:0000313" key="2">
    <source>
        <dbReference type="Proteomes" id="UP000264353"/>
    </source>
</evidence>
<dbReference type="AlphaFoldDB" id="A0A397XQP3"/>
<gene>
    <name evidence="1" type="ORF">BRARA_J00628</name>
</gene>
<evidence type="ECO:0000313" key="1">
    <source>
        <dbReference type="EMBL" id="RID40596.1"/>
    </source>
</evidence>
<reference evidence="1 2" key="1">
    <citation type="submission" date="2018-06" db="EMBL/GenBank/DDBJ databases">
        <title>WGS assembly of Brassica rapa FPsc.</title>
        <authorList>
            <person name="Bowman J."/>
            <person name="Kohchi T."/>
            <person name="Yamato K."/>
            <person name="Jenkins J."/>
            <person name="Shu S."/>
            <person name="Ishizaki K."/>
            <person name="Yamaoka S."/>
            <person name="Nishihama R."/>
            <person name="Nakamura Y."/>
            <person name="Berger F."/>
            <person name="Adam C."/>
            <person name="Aki S."/>
            <person name="Althoff F."/>
            <person name="Araki T."/>
            <person name="Arteaga-Vazquez M."/>
            <person name="Balasubrmanian S."/>
            <person name="Bauer D."/>
            <person name="Boehm C."/>
            <person name="Briginshaw L."/>
            <person name="Caballero-Perez J."/>
            <person name="Catarino B."/>
            <person name="Chen F."/>
            <person name="Chiyoda S."/>
            <person name="Chovatia M."/>
            <person name="Davies K."/>
            <person name="Delmans M."/>
            <person name="Demura T."/>
            <person name="Dierschke T."/>
            <person name="Dolan L."/>
            <person name="Dorantes-Acosta A."/>
            <person name="Eklund D."/>
            <person name="Florent S."/>
            <person name="Flores-Sandoval E."/>
            <person name="Fujiyama A."/>
            <person name="Fukuzawa H."/>
            <person name="Galik B."/>
            <person name="Grimanelli D."/>
            <person name="Grimwood J."/>
            <person name="Grossniklaus U."/>
            <person name="Hamada T."/>
            <person name="Haseloff J."/>
            <person name="Hetherington A."/>
            <person name="Higo A."/>
            <person name="Hirakawa Y."/>
            <person name="Hundley H."/>
            <person name="Ikeda Y."/>
            <person name="Inoue K."/>
            <person name="Inoue S."/>
            <person name="Ishida S."/>
            <person name="Jia Q."/>
            <person name="Kakita M."/>
            <person name="Kanazawa T."/>
            <person name="Kawai Y."/>
            <person name="Kawashima T."/>
            <person name="Kennedy M."/>
            <person name="Kinose K."/>
            <person name="Kinoshita T."/>
            <person name="Kohara Y."/>
            <person name="Koide E."/>
            <person name="Komatsu K."/>
            <person name="Kopischke S."/>
            <person name="Kubo M."/>
            <person name="Kyozuka J."/>
            <person name="Lagercrantz U."/>
            <person name="Lin S."/>
            <person name="Lindquist E."/>
            <person name="Lipzen A."/>
            <person name="Lu C."/>
            <person name="Luna E."/>
            <person name="Martienssen R."/>
            <person name="Minamino N."/>
            <person name="Mizutani M."/>
            <person name="Mizutani M."/>
            <person name="Mochizuki N."/>
            <person name="Monte I."/>
            <person name="Mosher R."/>
            <person name="Nagasaki H."/>
            <person name="Nakagami H."/>
            <person name="Naramoto S."/>
            <person name="Nishitani K."/>
            <person name="Ohtani M."/>
            <person name="Okamoto T."/>
            <person name="Okumura M."/>
            <person name="Phillips J."/>
            <person name="Pollak B."/>
            <person name="Reinders A."/>
            <person name="Roevekamp M."/>
            <person name="Sano R."/>
            <person name="Sawa S."/>
            <person name="Schmid M."/>
            <person name="Shirakawa M."/>
            <person name="Solano R."/>
            <person name="Spunde A."/>
            <person name="Suetsugu N."/>
            <person name="Sugano S."/>
            <person name="Sugiyama A."/>
            <person name="Sun R."/>
            <person name="Suzuki Y."/>
            <person name="Takenaka M."/>
            <person name="Takezawa D."/>
            <person name="Tomogane H."/>
            <person name="Tsuzuki M."/>
            <person name="Ueda T."/>
            <person name="Umeda M."/>
            <person name="Ward J."/>
            <person name="Watanabe Y."/>
            <person name="Yazaki K."/>
            <person name="Yokoyama R."/>
            <person name="Yoshitake Y."/>
            <person name="Yotsui I."/>
            <person name="Zachgo S."/>
            <person name="Schmutz J."/>
        </authorList>
    </citation>
    <scope>NUCLEOTIDE SEQUENCE [LARGE SCALE GENOMIC DNA]</scope>
    <source>
        <strain evidence="2">cv. B-3</strain>
    </source>
</reference>
<dbReference type="EMBL" id="CM010637">
    <property type="protein sequence ID" value="RID40596.1"/>
    <property type="molecule type" value="Genomic_DNA"/>
</dbReference>
<dbReference type="Proteomes" id="UP000264353">
    <property type="component" value="Chromosome A10"/>
</dbReference>
<organism evidence="1 2">
    <name type="scientific">Brassica campestris</name>
    <name type="common">Field mustard</name>
    <dbReference type="NCBI Taxonomy" id="3711"/>
    <lineage>
        <taxon>Eukaryota</taxon>
        <taxon>Viridiplantae</taxon>
        <taxon>Streptophyta</taxon>
        <taxon>Embryophyta</taxon>
        <taxon>Tracheophyta</taxon>
        <taxon>Spermatophyta</taxon>
        <taxon>Magnoliopsida</taxon>
        <taxon>eudicotyledons</taxon>
        <taxon>Gunneridae</taxon>
        <taxon>Pentapetalae</taxon>
        <taxon>rosids</taxon>
        <taxon>malvids</taxon>
        <taxon>Brassicales</taxon>
        <taxon>Brassicaceae</taxon>
        <taxon>Brassiceae</taxon>
        <taxon>Brassica</taxon>
    </lineage>
</organism>
<name>A0A397XQP3_BRACM</name>